<evidence type="ECO:0000256" key="1">
    <source>
        <dbReference type="SAM" id="MobiDB-lite"/>
    </source>
</evidence>
<evidence type="ECO:0000313" key="3">
    <source>
        <dbReference type="Proteomes" id="UP000195106"/>
    </source>
</evidence>
<name>A0A251XVL7_9MICO</name>
<accession>A0A251XVL7</accession>
<dbReference type="EMBL" id="MDHJ01000001">
    <property type="protein sequence ID" value="OUE09500.1"/>
    <property type="molecule type" value="Genomic_DNA"/>
</dbReference>
<sequence length="63" mass="6686">MSSAVPASPTSACTSSPDVRSTGSTRRPAYRSPRSSRVLPARSTSLRLAFWSAVMTNMTPLNA</sequence>
<gene>
    <name evidence="2" type="ORF">CMsap09_11195</name>
</gene>
<feature type="region of interest" description="Disordered" evidence="1">
    <location>
        <begin position="1"/>
        <end position="38"/>
    </location>
</feature>
<comment type="caution">
    <text evidence="2">The sequence shown here is derived from an EMBL/GenBank/DDBJ whole genome shotgun (WGS) entry which is preliminary data.</text>
</comment>
<proteinExistence type="predicted"/>
<dbReference type="Proteomes" id="UP000195106">
    <property type="component" value="Unassembled WGS sequence"/>
</dbReference>
<feature type="compositionally biased region" description="Low complexity" evidence="1">
    <location>
        <begin position="24"/>
        <end position="37"/>
    </location>
</feature>
<evidence type="ECO:0000313" key="2">
    <source>
        <dbReference type="EMBL" id="OUE09500.1"/>
    </source>
</evidence>
<reference evidence="2 3" key="1">
    <citation type="submission" date="2016-08" db="EMBL/GenBank/DDBJ databases">
        <title>Genome sequence of Clavibacter michiganensis spp. strain CASJ009.</title>
        <authorList>
            <person name="Thapa S.P."/>
            <person name="Coaker G."/>
        </authorList>
    </citation>
    <scope>NUCLEOTIDE SEQUENCE [LARGE SCALE GENOMIC DNA]</scope>
    <source>
        <strain evidence="2">CASJ009</strain>
    </source>
</reference>
<dbReference type="AlphaFoldDB" id="A0A251XVL7"/>
<feature type="compositionally biased region" description="Low complexity" evidence="1">
    <location>
        <begin position="1"/>
        <end position="17"/>
    </location>
</feature>
<organism evidence="2 3">
    <name type="scientific">Clavibacter michiganensis</name>
    <dbReference type="NCBI Taxonomy" id="28447"/>
    <lineage>
        <taxon>Bacteria</taxon>
        <taxon>Bacillati</taxon>
        <taxon>Actinomycetota</taxon>
        <taxon>Actinomycetes</taxon>
        <taxon>Micrococcales</taxon>
        <taxon>Microbacteriaceae</taxon>
        <taxon>Clavibacter</taxon>
    </lineage>
</organism>
<protein>
    <submittedName>
        <fullName evidence="2">Uncharacterized protein</fullName>
    </submittedName>
</protein>